<dbReference type="HOGENOM" id="CLU_2764758_0_0_1"/>
<dbReference type="Proteomes" id="UP000054477">
    <property type="component" value="Unassembled WGS sequence"/>
</dbReference>
<evidence type="ECO:0000313" key="1">
    <source>
        <dbReference type="EMBL" id="KIK04897.1"/>
    </source>
</evidence>
<protein>
    <submittedName>
        <fullName evidence="1">Uncharacterized protein</fullName>
    </submittedName>
</protein>
<dbReference type="EMBL" id="KN838565">
    <property type="protein sequence ID" value="KIK04897.1"/>
    <property type="molecule type" value="Genomic_DNA"/>
</dbReference>
<name>A0A0C9Y477_9AGAR</name>
<evidence type="ECO:0000313" key="2">
    <source>
        <dbReference type="Proteomes" id="UP000054477"/>
    </source>
</evidence>
<gene>
    <name evidence="1" type="ORF">K443DRAFT_92244</name>
</gene>
<dbReference type="AlphaFoldDB" id="A0A0C9Y477"/>
<sequence>IFTKHGNWQLQLQLITNMGNCNWKKTGLWFNPVHSYTGPANTSCSTQLTVVFRSIDITHLLSVPTVSVPA</sequence>
<reference evidence="1 2" key="1">
    <citation type="submission" date="2014-04" db="EMBL/GenBank/DDBJ databases">
        <authorList>
            <consortium name="DOE Joint Genome Institute"/>
            <person name="Kuo A."/>
            <person name="Kohler A."/>
            <person name="Nagy L.G."/>
            <person name="Floudas D."/>
            <person name="Copeland A."/>
            <person name="Barry K.W."/>
            <person name="Cichocki N."/>
            <person name="Veneault-Fourrey C."/>
            <person name="LaButti K."/>
            <person name="Lindquist E.A."/>
            <person name="Lipzen A."/>
            <person name="Lundell T."/>
            <person name="Morin E."/>
            <person name="Murat C."/>
            <person name="Sun H."/>
            <person name="Tunlid A."/>
            <person name="Henrissat B."/>
            <person name="Grigoriev I.V."/>
            <person name="Hibbett D.S."/>
            <person name="Martin F."/>
            <person name="Nordberg H.P."/>
            <person name="Cantor M.N."/>
            <person name="Hua S.X."/>
        </authorList>
    </citation>
    <scope>NUCLEOTIDE SEQUENCE [LARGE SCALE GENOMIC DNA]</scope>
    <source>
        <strain evidence="1 2">LaAM-08-1</strain>
    </source>
</reference>
<organism evidence="1 2">
    <name type="scientific">Laccaria amethystina LaAM-08-1</name>
    <dbReference type="NCBI Taxonomy" id="1095629"/>
    <lineage>
        <taxon>Eukaryota</taxon>
        <taxon>Fungi</taxon>
        <taxon>Dikarya</taxon>
        <taxon>Basidiomycota</taxon>
        <taxon>Agaricomycotina</taxon>
        <taxon>Agaricomycetes</taxon>
        <taxon>Agaricomycetidae</taxon>
        <taxon>Agaricales</taxon>
        <taxon>Agaricineae</taxon>
        <taxon>Hydnangiaceae</taxon>
        <taxon>Laccaria</taxon>
    </lineage>
</organism>
<proteinExistence type="predicted"/>
<reference evidence="2" key="2">
    <citation type="submission" date="2015-01" db="EMBL/GenBank/DDBJ databases">
        <title>Evolutionary Origins and Diversification of the Mycorrhizal Mutualists.</title>
        <authorList>
            <consortium name="DOE Joint Genome Institute"/>
            <consortium name="Mycorrhizal Genomics Consortium"/>
            <person name="Kohler A."/>
            <person name="Kuo A."/>
            <person name="Nagy L.G."/>
            <person name="Floudas D."/>
            <person name="Copeland A."/>
            <person name="Barry K.W."/>
            <person name="Cichocki N."/>
            <person name="Veneault-Fourrey C."/>
            <person name="LaButti K."/>
            <person name="Lindquist E.A."/>
            <person name="Lipzen A."/>
            <person name="Lundell T."/>
            <person name="Morin E."/>
            <person name="Murat C."/>
            <person name="Riley R."/>
            <person name="Ohm R."/>
            <person name="Sun H."/>
            <person name="Tunlid A."/>
            <person name="Henrissat B."/>
            <person name="Grigoriev I.V."/>
            <person name="Hibbett D.S."/>
            <person name="Martin F."/>
        </authorList>
    </citation>
    <scope>NUCLEOTIDE SEQUENCE [LARGE SCALE GENOMIC DNA]</scope>
    <source>
        <strain evidence="2">LaAM-08-1</strain>
    </source>
</reference>
<accession>A0A0C9Y477</accession>
<keyword evidence="2" id="KW-1185">Reference proteome</keyword>
<feature type="non-terminal residue" evidence="1">
    <location>
        <position position="70"/>
    </location>
</feature>